<feature type="domain" description="Sulfatase-modifying factor enzyme-like" evidence="1">
    <location>
        <begin position="45"/>
        <end position="303"/>
    </location>
</feature>
<comment type="caution">
    <text evidence="2">The sequence shown here is derived from an EMBL/GenBank/DDBJ whole genome shotgun (WGS) entry which is preliminary data.</text>
</comment>
<dbReference type="InterPro" id="IPR042095">
    <property type="entry name" value="SUMF_sf"/>
</dbReference>
<dbReference type="GO" id="GO:0120147">
    <property type="term" value="F:formylglycine-generating oxidase activity"/>
    <property type="evidence" value="ECO:0007669"/>
    <property type="project" value="TreeGrafter"/>
</dbReference>
<dbReference type="InterPro" id="IPR005532">
    <property type="entry name" value="SUMF_dom"/>
</dbReference>
<sequence length="316" mass="35443">MRKRLISYTLPVLVVLIGCQPNKSTQQKNLGQNSVQAVINGAIANQIYIEGGTFIMGDFGATGNDGIWRPYFPPAFEKDKAHQVTLTSYSLLKYKTTWHEFDTYLAAENIPAVHEAFGDEWSREPFDQNSESRHYIKNPAQVTWQEAKNYCLWLGKHTDLAFDLPTSAQHEYAARNRGSKDWLYATHDGKAINTSSDPYGDVVYDNGSIGPVGTRLPANPLGLYDMAENAREWVNDWYSETYYSENPEIVDPQGPETGTEKVLRSLGLGSLTFSFTRNGVPERLENPVNEEHRLLVKAGFRCAVQSAEPVSQAVQN</sequence>
<reference evidence="2" key="1">
    <citation type="journal article" date="2015" name="Nature">
        <title>Complex archaea that bridge the gap between prokaryotes and eukaryotes.</title>
        <authorList>
            <person name="Spang A."/>
            <person name="Saw J.H."/>
            <person name="Jorgensen S.L."/>
            <person name="Zaremba-Niedzwiedzka K."/>
            <person name="Martijn J."/>
            <person name="Lind A.E."/>
            <person name="van Eijk R."/>
            <person name="Schleper C."/>
            <person name="Guy L."/>
            <person name="Ettema T.J."/>
        </authorList>
    </citation>
    <scope>NUCLEOTIDE SEQUENCE</scope>
</reference>
<dbReference type="PANTHER" id="PTHR23150">
    <property type="entry name" value="SULFATASE MODIFYING FACTOR 1, 2"/>
    <property type="match status" value="1"/>
</dbReference>
<protein>
    <recommendedName>
        <fullName evidence="1">Sulfatase-modifying factor enzyme-like domain-containing protein</fullName>
    </recommendedName>
</protein>
<dbReference type="SUPFAM" id="SSF56436">
    <property type="entry name" value="C-type lectin-like"/>
    <property type="match status" value="1"/>
</dbReference>
<dbReference type="PROSITE" id="PS51257">
    <property type="entry name" value="PROKAR_LIPOPROTEIN"/>
    <property type="match status" value="1"/>
</dbReference>
<gene>
    <name evidence="2" type="ORF">LCGC14_0763010</name>
</gene>
<dbReference type="EMBL" id="LAZR01001891">
    <property type="protein sequence ID" value="KKN37482.1"/>
    <property type="molecule type" value="Genomic_DNA"/>
</dbReference>
<dbReference type="AlphaFoldDB" id="A0A0F9QKD8"/>
<organism evidence="2">
    <name type="scientific">marine sediment metagenome</name>
    <dbReference type="NCBI Taxonomy" id="412755"/>
    <lineage>
        <taxon>unclassified sequences</taxon>
        <taxon>metagenomes</taxon>
        <taxon>ecological metagenomes</taxon>
    </lineage>
</organism>
<dbReference type="InterPro" id="IPR051043">
    <property type="entry name" value="Sulfatase_Mod_Factor_Kinase"/>
</dbReference>
<dbReference type="Pfam" id="PF03781">
    <property type="entry name" value="FGE-sulfatase"/>
    <property type="match status" value="1"/>
</dbReference>
<accession>A0A0F9QKD8</accession>
<name>A0A0F9QKD8_9ZZZZ</name>
<dbReference type="Gene3D" id="3.90.1580.10">
    <property type="entry name" value="paralog of FGE (formylglycine-generating enzyme)"/>
    <property type="match status" value="1"/>
</dbReference>
<proteinExistence type="predicted"/>
<dbReference type="PANTHER" id="PTHR23150:SF19">
    <property type="entry name" value="FORMYLGLYCINE-GENERATING ENZYME"/>
    <property type="match status" value="1"/>
</dbReference>
<dbReference type="InterPro" id="IPR016187">
    <property type="entry name" value="CTDL_fold"/>
</dbReference>
<evidence type="ECO:0000259" key="1">
    <source>
        <dbReference type="Pfam" id="PF03781"/>
    </source>
</evidence>
<evidence type="ECO:0000313" key="2">
    <source>
        <dbReference type="EMBL" id="KKN37482.1"/>
    </source>
</evidence>